<feature type="transmembrane region" description="Helical" evidence="1">
    <location>
        <begin position="46"/>
        <end position="63"/>
    </location>
</feature>
<dbReference type="KEGG" id="bhk:B4U37_06055"/>
<dbReference type="EMBL" id="VTET01000002">
    <property type="protein sequence ID" value="TYS73853.1"/>
    <property type="molecule type" value="Genomic_DNA"/>
</dbReference>
<reference evidence="2 4" key="1">
    <citation type="submission" date="2017-04" db="EMBL/GenBank/DDBJ databases">
        <title>Complete Genome Sequence of the Bacillus horikoshii 20a strain from Cuatro Cienegas, Coahuila, Mexico.</title>
        <authorList>
            <person name="Zarza E."/>
            <person name="Alcaraz L.D."/>
            <person name="Aguilar-Salinas B."/>
            <person name="Islas A."/>
            <person name="Olmedo-Alvarez G."/>
        </authorList>
    </citation>
    <scope>NUCLEOTIDE SEQUENCE [LARGE SCALE GENOMIC DNA]</scope>
    <source>
        <strain evidence="2 4">20a</strain>
    </source>
</reference>
<evidence type="ECO:0000256" key="1">
    <source>
        <dbReference type="SAM" id="Phobius"/>
    </source>
</evidence>
<keyword evidence="1" id="KW-1133">Transmembrane helix</keyword>
<dbReference type="OrthoDB" id="2885286at2"/>
<dbReference type="AlphaFoldDB" id="A0A1Y0CL09"/>
<keyword evidence="1" id="KW-0472">Membrane</keyword>
<evidence type="ECO:0000313" key="3">
    <source>
        <dbReference type="EMBL" id="TYS73853.1"/>
    </source>
</evidence>
<evidence type="ECO:0000313" key="2">
    <source>
        <dbReference type="EMBL" id="ART75617.1"/>
    </source>
</evidence>
<dbReference type="Proteomes" id="UP000195573">
    <property type="component" value="Chromosome"/>
</dbReference>
<accession>A0A1Y0CL09</accession>
<gene>
    <name evidence="2" type="ORF">B4U37_06055</name>
    <name evidence="3" type="ORF">FZC75_05945</name>
</gene>
<dbReference type="Proteomes" id="UP000324517">
    <property type="component" value="Unassembled WGS sequence"/>
</dbReference>
<proteinExistence type="predicted"/>
<organism evidence="3 5">
    <name type="scientific">Sutcliffiella horikoshii</name>
    <dbReference type="NCBI Taxonomy" id="79883"/>
    <lineage>
        <taxon>Bacteria</taxon>
        <taxon>Bacillati</taxon>
        <taxon>Bacillota</taxon>
        <taxon>Bacilli</taxon>
        <taxon>Bacillales</taxon>
        <taxon>Bacillaceae</taxon>
        <taxon>Sutcliffiella</taxon>
    </lineage>
</organism>
<dbReference type="GeneID" id="96737989"/>
<evidence type="ECO:0000313" key="5">
    <source>
        <dbReference type="Proteomes" id="UP000324517"/>
    </source>
</evidence>
<name>A0A1Y0CL09_9BACI</name>
<keyword evidence="1" id="KW-0812">Transmembrane</keyword>
<reference evidence="3 5" key="2">
    <citation type="submission" date="2019-08" db="EMBL/GenBank/DDBJ databases">
        <title>Bacillus genomes from the desert of Cuatro Cienegas, Coahuila.</title>
        <authorList>
            <person name="Olmedo-Alvarez G."/>
        </authorList>
    </citation>
    <scope>NUCLEOTIDE SEQUENCE [LARGE SCALE GENOMIC DNA]</scope>
    <source>
        <strain evidence="3 5">CH98b_3T</strain>
    </source>
</reference>
<keyword evidence="4" id="KW-1185">Reference proteome</keyword>
<evidence type="ECO:0000313" key="4">
    <source>
        <dbReference type="Proteomes" id="UP000195573"/>
    </source>
</evidence>
<protein>
    <submittedName>
        <fullName evidence="3">Uncharacterized protein</fullName>
    </submittedName>
</protein>
<dbReference type="RefSeq" id="WP_010198565.1">
    <property type="nucleotide sequence ID" value="NZ_CP020880.1"/>
</dbReference>
<dbReference type="EMBL" id="CP020880">
    <property type="protein sequence ID" value="ART75617.1"/>
    <property type="molecule type" value="Genomic_DNA"/>
</dbReference>
<sequence length="76" mass="8810">MKLLWRVFVAIFVLIAAKVALDSYQIIKVAAGGDHIRIDPALYFNLSYVIFGLIGLMFFSDIYKKHMNKRNNQLKF</sequence>